<accession>A0ABP8URG6</accession>
<dbReference type="RefSeq" id="WP_345441633.1">
    <property type="nucleotide sequence ID" value="NZ_BAABHK010000022.1"/>
</dbReference>
<organism evidence="2 3">
    <name type="scientific">Actinoallomurus vinaceus</name>
    <dbReference type="NCBI Taxonomy" id="1080074"/>
    <lineage>
        <taxon>Bacteria</taxon>
        <taxon>Bacillati</taxon>
        <taxon>Actinomycetota</taxon>
        <taxon>Actinomycetes</taxon>
        <taxon>Streptosporangiales</taxon>
        <taxon>Thermomonosporaceae</taxon>
        <taxon>Actinoallomurus</taxon>
    </lineage>
</organism>
<name>A0ABP8URG6_9ACTN</name>
<dbReference type="InterPro" id="IPR016181">
    <property type="entry name" value="Acyl_CoA_acyltransferase"/>
</dbReference>
<dbReference type="InterPro" id="IPR000182">
    <property type="entry name" value="GNAT_dom"/>
</dbReference>
<evidence type="ECO:0000259" key="1">
    <source>
        <dbReference type="PROSITE" id="PS51186"/>
    </source>
</evidence>
<comment type="caution">
    <text evidence="2">The sequence shown here is derived from an EMBL/GenBank/DDBJ whole genome shotgun (WGS) entry which is preliminary data.</text>
</comment>
<feature type="domain" description="N-acetyltransferase" evidence="1">
    <location>
        <begin position="5"/>
        <end position="181"/>
    </location>
</feature>
<evidence type="ECO:0000313" key="2">
    <source>
        <dbReference type="EMBL" id="GAA4638283.1"/>
    </source>
</evidence>
<dbReference type="EMBL" id="BAABHK010000022">
    <property type="protein sequence ID" value="GAA4638283.1"/>
    <property type="molecule type" value="Genomic_DNA"/>
</dbReference>
<evidence type="ECO:0000313" key="3">
    <source>
        <dbReference type="Proteomes" id="UP001501442"/>
    </source>
</evidence>
<dbReference type="PROSITE" id="PS51186">
    <property type="entry name" value="GNAT"/>
    <property type="match status" value="1"/>
</dbReference>
<proteinExistence type="predicted"/>
<gene>
    <name evidence="2" type="ORF">GCM10023196_095360</name>
</gene>
<sequence>MFDGVKFRRYDAVGAKTVRDLVADIHRDAYGERVTGDGFSSDEAFMRRFDAYTARDGFDLLVAVDDAGEAIGQAWGWPLPADTAWWRGLIEPPELGFTDEDGHRTFALSEIMVRQAFTGRGIAHALHDELLSDRTEQRATLLVRPTNTTAYQAYQRWGWRTVAKLRPDWPDAPLMHVLTLSLPQHRRS</sequence>
<dbReference type="SUPFAM" id="SSF55729">
    <property type="entry name" value="Acyl-CoA N-acyltransferases (Nat)"/>
    <property type="match status" value="1"/>
</dbReference>
<dbReference type="Gene3D" id="3.40.630.30">
    <property type="match status" value="1"/>
</dbReference>
<dbReference type="Proteomes" id="UP001501442">
    <property type="component" value="Unassembled WGS sequence"/>
</dbReference>
<reference evidence="3" key="1">
    <citation type="journal article" date="2019" name="Int. J. Syst. Evol. Microbiol.">
        <title>The Global Catalogue of Microorganisms (GCM) 10K type strain sequencing project: providing services to taxonomists for standard genome sequencing and annotation.</title>
        <authorList>
            <consortium name="The Broad Institute Genomics Platform"/>
            <consortium name="The Broad Institute Genome Sequencing Center for Infectious Disease"/>
            <person name="Wu L."/>
            <person name="Ma J."/>
        </authorList>
    </citation>
    <scope>NUCLEOTIDE SEQUENCE [LARGE SCALE GENOMIC DNA]</scope>
    <source>
        <strain evidence="3">JCM 17939</strain>
    </source>
</reference>
<dbReference type="Pfam" id="PF00583">
    <property type="entry name" value="Acetyltransf_1"/>
    <property type="match status" value="1"/>
</dbReference>
<protein>
    <recommendedName>
        <fullName evidence="1">N-acetyltransferase domain-containing protein</fullName>
    </recommendedName>
</protein>
<keyword evidence="3" id="KW-1185">Reference proteome</keyword>